<dbReference type="Pfam" id="PF01965">
    <property type="entry name" value="DJ-1_PfpI"/>
    <property type="match status" value="1"/>
</dbReference>
<evidence type="ECO:0000256" key="2">
    <source>
        <dbReference type="ARBA" id="ARBA00023163"/>
    </source>
</evidence>
<accession>A0A4Q2M628</accession>
<protein>
    <submittedName>
        <fullName evidence="4">Helix-turn-helix domain-containing protein</fullName>
    </submittedName>
</protein>
<evidence type="ECO:0000259" key="3">
    <source>
        <dbReference type="PROSITE" id="PS01124"/>
    </source>
</evidence>
<dbReference type="Gene3D" id="1.10.10.60">
    <property type="entry name" value="Homeodomain-like"/>
    <property type="match status" value="1"/>
</dbReference>
<sequence length="307" mass="32929">MLDFVGPAEVFQEANQRVDGYEIVMLSSDGADVTTSMGVRVGVHAAARDAGDLDTLMIPGSESAPSVYDDPAILEAIRGLAPGARRVASVCSGAFALAATGLLDGRPATTHWKFAPRLAADYPQIDVQPDALFVRDGRIYSSAGVAAGIDLALSLVEEDHGAEVARMIAQLLLVYMKRSGGQSQFSASLRAAPPRTDVARSVAEYVNADPTRPCTIHELAKYANVSTRHLNRVVREELGMSPRDYVHSMRLDFATGYLEDGAPVALAAEQSGYTSVVAFRRAFIARLGVTPSEYQRKFLTTKRVVAV</sequence>
<dbReference type="SUPFAM" id="SSF52317">
    <property type="entry name" value="Class I glutamine amidotransferase-like"/>
    <property type="match status" value="1"/>
</dbReference>
<dbReference type="GO" id="GO:0003700">
    <property type="term" value="F:DNA-binding transcription factor activity"/>
    <property type="evidence" value="ECO:0007669"/>
    <property type="project" value="InterPro"/>
</dbReference>
<evidence type="ECO:0000313" key="4">
    <source>
        <dbReference type="EMBL" id="RXZ86747.1"/>
    </source>
</evidence>
<organism evidence="4 5">
    <name type="scientific">Agromyces atrinae</name>
    <dbReference type="NCBI Taxonomy" id="592376"/>
    <lineage>
        <taxon>Bacteria</taxon>
        <taxon>Bacillati</taxon>
        <taxon>Actinomycetota</taxon>
        <taxon>Actinomycetes</taxon>
        <taxon>Micrococcales</taxon>
        <taxon>Microbacteriaceae</taxon>
        <taxon>Agromyces</taxon>
    </lineage>
</organism>
<dbReference type="InterPro" id="IPR018060">
    <property type="entry name" value="HTH_AraC"/>
</dbReference>
<dbReference type="InterPro" id="IPR002818">
    <property type="entry name" value="DJ-1/PfpI"/>
</dbReference>
<evidence type="ECO:0000256" key="1">
    <source>
        <dbReference type="ARBA" id="ARBA00023015"/>
    </source>
</evidence>
<dbReference type="CDD" id="cd03137">
    <property type="entry name" value="GATase1_AraC_1"/>
    <property type="match status" value="1"/>
</dbReference>
<dbReference type="AlphaFoldDB" id="A0A4Q2M628"/>
<dbReference type="PANTHER" id="PTHR43130">
    <property type="entry name" value="ARAC-FAMILY TRANSCRIPTIONAL REGULATOR"/>
    <property type="match status" value="1"/>
</dbReference>
<dbReference type="Gene3D" id="3.40.50.880">
    <property type="match status" value="1"/>
</dbReference>
<keyword evidence="5" id="KW-1185">Reference proteome</keyword>
<dbReference type="InterPro" id="IPR052158">
    <property type="entry name" value="INH-QAR"/>
</dbReference>
<gene>
    <name evidence="4" type="ORF">ESP50_09675</name>
</gene>
<dbReference type="GO" id="GO:0043565">
    <property type="term" value="F:sequence-specific DNA binding"/>
    <property type="evidence" value="ECO:0007669"/>
    <property type="project" value="InterPro"/>
</dbReference>
<dbReference type="SUPFAM" id="SSF46689">
    <property type="entry name" value="Homeodomain-like"/>
    <property type="match status" value="2"/>
</dbReference>
<dbReference type="PANTHER" id="PTHR43130:SF3">
    <property type="entry name" value="HTH-TYPE TRANSCRIPTIONAL REGULATOR RV1931C"/>
    <property type="match status" value="1"/>
</dbReference>
<keyword evidence="2" id="KW-0804">Transcription</keyword>
<dbReference type="PROSITE" id="PS01124">
    <property type="entry name" value="HTH_ARAC_FAMILY_2"/>
    <property type="match status" value="1"/>
</dbReference>
<proteinExistence type="predicted"/>
<dbReference type="SMART" id="SM00342">
    <property type="entry name" value="HTH_ARAC"/>
    <property type="match status" value="1"/>
</dbReference>
<keyword evidence="1" id="KW-0805">Transcription regulation</keyword>
<name>A0A4Q2M628_9MICO</name>
<feature type="domain" description="HTH araC/xylS-type" evidence="3">
    <location>
        <begin position="200"/>
        <end position="297"/>
    </location>
</feature>
<evidence type="ECO:0000313" key="5">
    <source>
        <dbReference type="Proteomes" id="UP000292686"/>
    </source>
</evidence>
<reference evidence="4 5" key="1">
    <citation type="submission" date="2019-01" db="EMBL/GenBank/DDBJ databases">
        <title>Agromyces.</title>
        <authorList>
            <person name="Li J."/>
        </authorList>
    </citation>
    <scope>NUCLEOTIDE SEQUENCE [LARGE SCALE GENOMIC DNA]</scope>
    <source>
        <strain evidence="4 5">DSM 23870</strain>
    </source>
</reference>
<dbReference type="Pfam" id="PF12833">
    <property type="entry name" value="HTH_18"/>
    <property type="match status" value="1"/>
</dbReference>
<dbReference type="InterPro" id="IPR029062">
    <property type="entry name" value="Class_I_gatase-like"/>
</dbReference>
<dbReference type="Proteomes" id="UP000292686">
    <property type="component" value="Unassembled WGS sequence"/>
</dbReference>
<dbReference type="EMBL" id="SDPM01000004">
    <property type="protein sequence ID" value="RXZ86747.1"/>
    <property type="molecule type" value="Genomic_DNA"/>
</dbReference>
<dbReference type="OrthoDB" id="3992151at2"/>
<dbReference type="InterPro" id="IPR009057">
    <property type="entry name" value="Homeodomain-like_sf"/>
</dbReference>
<comment type="caution">
    <text evidence="4">The sequence shown here is derived from an EMBL/GenBank/DDBJ whole genome shotgun (WGS) entry which is preliminary data.</text>
</comment>